<protein>
    <submittedName>
        <fullName evidence="2">DUF6090 family protein</fullName>
    </submittedName>
</protein>
<feature type="transmembrane region" description="Helical" evidence="1">
    <location>
        <begin position="21"/>
        <end position="42"/>
    </location>
</feature>
<keyword evidence="3" id="KW-1185">Reference proteome</keyword>
<keyword evidence="1" id="KW-0472">Membrane</keyword>
<dbReference type="Proteomes" id="UP001595812">
    <property type="component" value="Unassembled WGS sequence"/>
</dbReference>
<dbReference type="RefSeq" id="WP_386102012.1">
    <property type="nucleotide sequence ID" value="NZ_JBHSAT010000023.1"/>
</dbReference>
<evidence type="ECO:0000256" key="1">
    <source>
        <dbReference type="SAM" id="Phobius"/>
    </source>
</evidence>
<evidence type="ECO:0000313" key="2">
    <source>
        <dbReference type="EMBL" id="MFC3878169.1"/>
    </source>
</evidence>
<reference evidence="3" key="1">
    <citation type="journal article" date="2019" name="Int. J. Syst. Evol. Microbiol.">
        <title>The Global Catalogue of Microorganisms (GCM) 10K type strain sequencing project: providing services to taxonomists for standard genome sequencing and annotation.</title>
        <authorList>
            <consortium name="The Broad Institute Genomics Platform"/>
            <consortium name="The Broad Institute Genome Sequencing Center for Infectious Disease"/>
            <person name="Wu L."/>
            <person name="Ma J."/>
        </authorList>
    </citation>
    <scope>NUCLEOTIDE SEQUENCE [LARGE SCALE GENOMIC DNA]</scope>
    <source>
        <strain evidence="3">CECT 8979</strain>
    </source>
</reference>
<comment type="caution">
    <text evidence="2">The sequence shown here is derived from an EMBL/GenBank/DDBJ whole genome shotgun (WGS) entry which is preliminary data.</text>
</comment>
<gene>
    <name evidence="2" type="ORF">ACFOSX_13095</name>
</gene>
<proteinExistence type="predicted"/>
<keyword evidence="1" id="KW-0812">Transmembrane</keyword>
<sequence length="244" mass="28208">MIKFFRKIRKSMLDQNKTSRYLKYAIGEIILVVIGILIALSINNWNENRKSKKVANEIYLNLQNSLVQDSTEVQRIIKSQSKSLNVQKELILNQASQESIAFEDTNLSQLISDIGSGVYSFFPKTGIYNSIVSNNSMDLIKSKKVKASLVNLYDHQYERHAIMDATIENKYHFQLFPVIYKKIGYLQNVDENPDPLLFKEHYEELVAECRNVYGILNSNKNLLIQISKDIDVLLQLIRAELEKN</sequence>
<accession>A0ABV8ALC6</accession>
<keyword evidence="1" id="KW-1133">Transmembrane helix</keyword>
<dbReference type="InterPro" id="IPR045749">
    <property type="entry name" value="DUF6090"/>
</dbReference>
<organism evidence="2 3">
    <name type="scientific">Winogradskyella maritima</name>
    <dbReference type="NCBI Taxonomy" id="1517766"/>
    <lineage>
        <taxon>Bacteria</taxon>
        <taxon>Pseudomonadati</taxon>
        <taxon>Bacteroidota</taxon>
        <taxon>Flavobacteriia</taxon>
        <taxon>Flavobacteriales</taxon>
        <taxon>Flavobacteriaceae</taxon>
        <taxon>Winogradskyella</taxon>
    </lineage>
</organism>
<evidence type="ECO:0000313" key="3">
    <source>
        <dbReference type="Proteomes" id="UP001595812"/>
    </source>
</evidence>
<dbReference type="EMBL" id="JBHSAT010000023">
    <property type="protein sequence ID" value="MFC3878169.1"/>
    <property type="molecule type" value="Genomic_DNA"/>
</dbReference>
<name>A0ABV8ALC6_9FLAO</name>
<dbReference type="Pfam" id="PF19578">
    <property type="entry name" value="DUF6090"/>
    <property type="match status" value="1"/>
</dbReference>